<accession>A0ACD0NYL3</accession>
<evidence type="ECO:0000313" key="1">
    <source>
        <dbReference type="EMBL" id="PWN50857.1"/>
    </source>
</evidence>
<sequence length="670" mass="71069">MTLIDRAPAPPQERRTDLAAGVDLMERDPGIIAESSRQGAALGKRQHPKDTKLQARQPDPHPAPGPNLHASSPTPAPRRRAADEPEHFRIGAQFIEERKEKLSEAESRDARPSEEILGPFWARSQDDVLRVKRELKDLNRRREFKRLAKQGADLRPRRRWLENETWEARSPDSWLKEDDVRRWETEQSRYYADRAIEERDRALASRQTAAEEQCFVGNEQLSCYPTEGSQIVQDTWSRFIWNANYPSFTQFGLVDVYLFHEDNDSQVTSWTNLDNGAGRLSFRPVDSWWQGRVRADNIQPGQNISWPFYFVITAAGVGLSGTTTRLATWDAIQTALPVAVSSSRAAASASASSASAASASAAAAASLSSLVASQSLATATLTGAAASSASASRASEQSALASSLSSALVSSLRGEGLTGTETLAGTATATFSDGNVVTATATVQANGGSLSGSGGRNNAVDSGLPTYAIVLIAVFAFLAFVAGAFGLYFLMAAMRKKRQRLAGQRGSMGSGSPMMAAAVGPAAGSLAGASTEEGANMTETSAMLGDAAGTGTGAAVGAGAGFIAAGGVRSLGSSSRHRPSADEDAAAHPFTSDEATRMADAFRNALRKPEFAPSGFRESGIDEGDGESPMEGSGGSPGPASELLREELASEGKDLRDVGDRKKPTWHNDV</sequence>
<name>A0ACD0NYL3_9BASI</name>
<organism evidence="1 2">
    <name type="scientific">Violaceomyces palustris</name>
    <dbReference type="NCBI Taxonomy" id="1673888"/>
    <lineage>
        <taxon>Eukaryota</taxon>
        <taxon>Fungi</taxon>
        <taxon>Dikarya</taxon>
        <taxon>Basidiomycota</taxon>
        <taxon>Ustilaginomycotina</taxon>
        <taxon>Ustilaginomycetes</taxon>
        <taxon>Violaceomycetales</taxon>
        <taxon>Violaceomycetaceae</taxon>
        <taxon>Violaceomyces</taxon>
    </lineage>
</organism>
<proteinExistence type="predicted"/>
<protein>
    <submittedName>
        <fullName evidence="1">Uncharacterized protein</fullName>
    </submittedName>
</protein>
<keyword evidence="2" id="KW-1185">Reference proteome</keyword>
<reference evidence="1 2" key="1">
    <citation type="journal article" date="2018" name="Mol. Biol. Evol.">
        <title>Broad Genomic Sampling Reveals a Smut Pathogenic Ancestry of the Fungal Clade Ustilaginomycotina.</title>
        <authorList>
            <person name="Kijpornyongpan T."/>
            <person name="Mondo S.J."/>
            <person name="Barry K."/>
            <person name="Sandor L."/>
            <person name="Lee J."/>
            <person name="Lipzen A."/>
            <person name="Pangilinan J."/>
            <person name="LaButti K."/>
            <person name="Hainaut M."/>
            <person name="Henrissat B."/>
            <person name="Grigoriev I.V."/>
            <person name="Spatafora J.W."/>
            <person name="Aime M.C."/>
        </authorList>
    </citation>
    <scope>NUCLEOTIDE SEQUENCE [LARGE SCALE GENOMIC DNA]</scope>
    <source>
        <strain evidence="1 2">SA 807</strain>
    </source>
</reference>
<dbReference type="Proteomes" id="UP000245626">
    <property type="component" value="Unassembled WGS sequence"/>
</dbReference>
<gene>
    <name evidence="1" type="ORF">IE53DRAFT_379414</name>
</gene>
<evidence type="ECO:0000313" key="2">
    <source>
        <dbReference type="Proteomes" id="UP000245626"/>
    </source>
</evidence>
<dbReference type="EMBL" id="KZ819891">
    <property type="protein sequence ID" value="PWN50857.1"/>
    <property type="molecule type" value="Genomic_DNA"/>
</dbReference>